<comment type="function">
    <text evidence="3">Endonuclease that specifically degrades the RNA of RNA-DNA hybrids.</text>
</comment>
<dbReference type="Pfam" id="PF01693">
    <property type="entry name" value="Cauli_VI"/>
    <property type="match status" value="1"/>
</dbReference>
<dbReference type="SUPFAM" id="SSF55658">
    <property type="entry name" value="L9 N-domain-like"/>
    <property type="match status" value="1"/>
</dbReference>
<evidence type="ECO:0000259" key="14">
    <source>
        <dbReference type="PROSITE" id="PS50879"/>
    </source>
</evidence>
<feature type="region of interest" description="Disordered" evidence="13">
    <location>
        <begin position="49"/>
        <end position="99"/>
    </location>
</feature>
<dbReference type="RefSeq" id="WP_130851677.1">
    <property type="nucleotide sequence ID" value="NZ_UYIG01000101.1"/>
</dbReference>
<proteinExistence type="inferred from homology"/>
<dbReference type="GO" id="GO:0004523">
    <property type="term" value="F:RNA-DNA hybrid ribonuclease activity"/>
    <property type="evidence" value="ECO:0007669"/>
    <property type="project" value="UniProtKB-EC"/>
</dbReference>
<dbReference type="InterPro" id="IPR037056">
    <property type="entry name" value="RNase_H1_N_sf"/>
</dbReference>
<feature type="compositionally biased region" description="Polar residues" evidence="13">
    <location>
        <begin position="271"/>
        <end position="281"/>
    </location>
</feature>
<evidence type="ECO:0000256" key="12">
    <source>
        <dbReference type="ARBA" id="ARBA00022842"/>
    </source>
</evidence>
<dbReference type="GO" id="GO:0003676">
    <property type="term" value="F:nucleic acid binding"/>
    <property type="evidence" value="ECO:0007669"/>
    <property type="project" value="InterPro"/>
</dbReference>
<dbReference type="CDD" id="cd09278">
    <property type="entry name" value="RNase_HI_prokaryote_like"/>
    <property type="match status" value="1"/>
</dbReference>
<dbReference type="GO" id="GO:0046872">
    <property type="term" value="F:metal ion binding"/>
    <property type="evidence" value="ECO:0007669"/>
    <property type="project" value="UniProtKB-KW"/>
</dbReference>
<evidence type="ECO:0000256" key="10">
    <source>
        <dbReference type="ARBA" id="ARBA00022759"/>
    </source>
</evidence>
<keyword evidence="9" id="KW-0479">Metal-binding</keyword>
<dbReference type="PROSITE" id="PS50879">
    <property type="entry name" value="RNASE_H_1"/>
    <property type="match status" value="1"/>
</dbReference>
<keyword evidence="11" id="KW-0378">Hydrolase</keyword>
<evidence type="ECO:0000313" key="15">
    <source>
        <dbReference type="EMBL" id="VDG28158.1"/>
    </source>
</evidence>
<dbReference type="InterPro" id="IPR050092">
    <property type="entry name" value="RNase_H"/>
</dbReference>
<evidence type="ECO:0000256" key="6">
    <source>
        <dbReference type="ARBA" id="ARBA00012180"/>
    </source>
</evidence>
<evidence type="ECO:0000313" key="16">
    <source>
        <dbReference type="Proteomes" id="UP000289996"/>
    </source>
</evidence>
<organism evidence="15 16">
    <name type="scientific">Lactiplantibacillus mudanjiangensis</name>
    <dbReference type="NCBI Taxonomy" id="1296538"/>
    <lineage>
        <taxon>Bacteria</taxon>
        <taxon>Bacillati</taxon>
        <taxon>Bacillota</taxon>
        <taxon>Bacilli</taxon>
        <taxon>Lactobacillales</taxon>
        <taxon>Lactobacillaceae</taxon>
        <taxon>Lactiplantibacillus</taxon>
    </lineage>
</organism>
<comment type="catalytic activity">
    <reaction evidence="1">
        <text>Endonucleolytic cleavage to 5'-phosphomonoester.</text>
        <dbReference type="EC" id="3.1.26.4"/>
    </reaction>
</comment>
<dbReference type="PANTHER" id="PTHR10642:SF26">
    <property type="entry name" value="RIBONUCLEASE H1"/>
    <property type="match status" value="1"/>
</dbReference>
<protein>
    <recommendedName>
        <fullName evidence="7">Ribonuclease H</fullName>
        <ecNumber evidence="6">3.1.26.4</ecNumber>
    </recommendedName>
</protein>
<keyword evidence="12" id="KW-0460">Magnesium</keyword>
<reference evidence="15 16" key="1">
    <citation type="submission" date="2018-11" db="EMBL/GenBank/DDBJ databases">
        <authorList>
            <person name="Wuyts S."/>
        </authorList>
    </citation>
    <scope>NUCLEOTIDE SEQUENCE [LARGE SCALE GENOMIC DNA]</scope>
    <source>
        <strain evidence="15">Lactobacillus mudanjiangensis AMBF249</strain>
    </source>
</reference>
<sequence>MPKTKFYAVRAGYHPGIYTTWAECQKQTSGYGGAQFKSFPTRAEAEAFMQGSTTKPARKTPSKSGATTKSAPARHADITVYTDGGNRNTGNVQGGQVKPTDKSSWAYQIILPDETLTDTGGEWGATNNRMEVMALIQALDRLTLLDKTEADIVVITDSKYVLNPIQQNWLNGWQRRGWRRANGELVNAELWKIVYQQLKNFSHLDFQWVKGHANTDGNVLVDHLLNQTMDAMKPGQPVAEHKTVAKSTKSVSTTKVSPTESKPTSEHTEQGHLSQPGQKDQSIAAMESIVADWKNER</sequence>
<dbReference type="InterPro" id="IPR012337">
    <property type="entry name" value="RNaseH-like_sf"/>
</dbReference>
<evidence type="ECO:0000256" key="7">
    <source>
        <dbReference type="ARBA" id="ARBA00017721"/>
    </source>
</evidence>
<evidence type="ECO:0000256" key="8">
    <source>
        <dbReference type="ARBA" id="ARBA00022722"/>
    </source>
</evidence>
<dbReference type="Gene3D" id="3.40.970.10">
    <property type="entry name" value="Ribonuclease H1, N-terminal domain"/>
    <property type="match status" value="1"/>
</dbReference>
<dbReference type="SUPFAM" id="SSF53098">
    <property type="entry name" value="Ribonuclease H-like"/>
    <property type="match status" value="1"/>
</dbReference>
<dbReference type="EMBL" id="UYIG01000101">
    <property type="protein sequence ID" value="VDG28158.1"/>
    <property type="molecule type" value="Genomic_DNA"/>
</dbReference>
<keyword evidence="8" id="KW-0540">Nuclease</keyword>
<dbReference type="OrthoDB" id="9811552at2"/>
<evidence type="ECO:0000256" key="3">
    <source>
        <dbReference type="ARBA" id="ARBA00004065"/>
    </source>
</evidence>
<evidence type="ECO:0000256" key="5">
    <source>
        <dbReference type="ARBA" id="ARBA00011245"/>
    </source>
</evidence>
<comment type="similarity">
    <text evidence="4">Belongs to the RNase H family.</text>
</comment>
<dbReference type="Proteomes" id="UP000289996">
    <property type="component" value="Unassembled WGS sequence"/>
</dbReference>
<evidence type="ECO:0000256" key="1">
    <source>
        <dbReference type="ARBA" id="ARBA00000077"/>
    </source>
</evidence>
<evidence type="ECO:0000256" key="9">
    <source>
        <dbReference type="ARBA" id="ARBA00022723"/>
    </source>
</evidence>
<dbReference type="InterPro" id="IPR022892">
    <property type="entry name" value="RNaseHI"/>
</dbReference>
<name>A0A660DYI3_9LACO</name>
<dbReference type="InterPro" id="IPR011320">
    <property type="entry name" value="RNase_H1_N"/>
</dbReference>
<feature type="domain" description="RNase H type-1" evidence="14">
    <location>
        <begin position="74"/>
        <end position="230"/>
    </location>
</feature>
<evidence type="ECO:0000256" key="13">
    <source>
        <dbReference type="SAM" id="MobiDB-lite"/>
    </source>
</evidence>
<dbReference type="InterPro" id="IPR002156">
    <property type="entry name" value="RNaseH_domain"/>
</dbReference>
<dbReference type="EC" id="3.1.26.4" evidence="6"/>
<dbReference type="GO" id="GO:0043137">
    <property type="term" value="P:DNA replication, removal of RNA primer"/>
    <property type="evidence" value="ECO:0007669"/>
    <property type="project" value="TreeGrafter"/>
</dbReference>
<evidence type="ECO:0000256" key="2">
    <source>
        <dbReference type="ARBA" id="ARBA00001946"/>
    </source>
</evidence>
<evidence type="ECO:0000256" key="4">
    <source>
        <dbReference type="ARBA" id="ARBA00005300"/>
    </source>
</evidence>
<comment type="subunit">
    <text evidence="5">Monomer.</text>
</comment>
<gene>
    <name evidence="15" type="ORF">MUDAN_MDHGFNIF_02882</name>
</gene>
<dbReference type="InterPro" id="IPR036397">
    <property type="entry name" value="RNaseH_sf"/>
</dbReference>
<dbReference type="PANTHER" id="PTHR10642">
    <property type="entry name" value="RIBONUCLEASE H1"/>
    <property type="match status" value="1"/>
</dbReference>
<dbReference type="AlphaFoldDB" id="A0A660DYI3"/>
<keyword evidence="10" id="KW-0255">Endonuclease</keyword>
<dbReference type="FunFam" id="3.40.970.10:FF:000002">
    <property type="entry name" value="Ribonuclease H"/>
    <property type="match status" value="1"/>
</dbReference>
<dbReference type="Pfam" id="PF00075">
    <property type="entry name" value="RNase_H"/>
    <property type="match status" value="1"/>
</dbReference>
<feature type="compositionally biased region" description="Low complexity" evidence="13">
    <location>
        <begin position="245"/>
        <end position="262"/>
    </location>
</feature>
<accession>A0A660DYI3</accession>
<feature type="region of interest" description="Disordered" evidence="13">
    <location>
        <begin position="235"/>
        <end position="282"/>
    </location>
</feature>
<dbReference type="InterPro" id="IPR009027">
    <property type="entry name" value="Ribosomal_bL9/RNase_H1_N"/>
</dbReference>
<dbReference type="Gene3D" id="3.30.420.10">
    <property type="entry name" value="Ribonuclease H-like superfamily/Ribonuclease H"/>
    <property type="match status" value="1"/>
</dbReference>
<keyword evidence="16" id="KW-1185">Reference proteome</keyword>
<comment type="cofactor">
    <cofactor evidence="2">
        <name>Mg(2+)</name>
        <dbReference type="ChEBI" id="CHEBI:18420"/>
    </cofactor>
</comment>
<evidence type="ECO:0000256" key="11">
    <source>
        <dbReference type="ARBA" id="ARBA00022801"/>
    </source>
</evidence>